<keyword evidence="3" id="KW-1185">Reference proteome</keyword>
<protein>
    <submittedName>
        <fullName evidence="2">Zinc dependent phospholipase C family protein</fullName>
    </submittedName>
</protein>
<dbReference type="Proteomes" id="UP000514509">
    <property type="component" value="Chromosome"/>
</dbReference>
<evidence type="ECO:0000313" key="3">
    <source>
        <dbReference type="Proteomes" id="UP000514509"/>
    </source>
</evidence>
<feature type="domain" description="Phospholipase C/D" evidence="1">
    <location>
        <begin position="26"/>
        <end position="232"/>
    </location>
</feature>
<evidence type="ECO:0000313" key="2">
    <source>
        <dbReference type="EMBL" id="QMU30212.1"/>
    </source>
</evidence>
<name>A0A7L7LBJ9_9BACT</name>
<dbReference type="KEGG" id="add:HUW48_20220"/>
<dbReference type="RefSeq" id="WP_182412668.1">
    <property type="nucleotide sequence ID" value="NZ_CP055153.1"/>
</dbReference>
<dbReference type="EMBL" id="CP055153">
    <property type="protein sequence ID" value="QMU30212.1"/>
    <property type="molecule type" value="Genomic_DNA"/>
</dbReference>
<proteinExistence type="predicted"/>
<dbReference type="InterPro" id="IPR008947">
    <property type="entry name" value="PLipase_C/P1_nuclease_dom_sf"/>
</dbReference>
<dbReference type="AlphaFoldDB" id="A0A7L7LBJ9"/>
<dbReference type="CDD" id="cd10981">
    <property type="entry name" value="ZnPC_S1P1"/>
    <property type="match status" value="1"/>
</dbReference>
<dbReference type="GO" id="GO:0016788">
    <property type="term" value="F:hydrolase activity, acting on ester bonds"/>
    <property type="evidence" value="ECO:0007669"/>
    <property type="project" value="InterPro"/>
</dbReference>
<dbReference type="SUPFAM" id="SSF48537">
    <property type="entry name" value="Phospholipase C/P1 nuclease"/>
    <property type="match status" value="1"/>
</dbReference>
<dbReference type="Pfam" id="PF00882">
    <property type="entry name" value="Zn_dep_PLPC"/>
    <property type="match status" value="1"/>
</dbReference>
<evidence type="ECO:0000259" key="1">
    <source>
        <dbReference type="Pfam" id="PF00882"/>
    </source>
</evidence>
<gene>
    <name evidence="2" type="ORF">HUW48_20220</name>
</gene>
<dbReference type="Gene3D" id="1.10.575.10">
    <property type="entry name" value="P1 Nuclease"/>
    <property type="match status" value="1"/>
</dbReference>
<reference evidence="2 3" key="1">
    <citation type="submission" date="2020-08" db="EMBL/GenBank/DDBJ databases">
        <title>Adhaeribacter dokdonensis sp. nov., isolated from the rhizosphere of Elymus tsukushiensis, a plant native to the Dokdo Islands, Republic of Korea.</title>
        <authorList>
            <person name="Ghim S.Y."/>
        </authorList>
    </citation>
    <scope>NUCLEOTIDE SEQUENCE [LARGE SCALE GENOMIC DNA]</scope>
    <source>
        <strain evidence="2 3">KUDC8001</strain>
    </source>
</reference>
<dbReference type="InterPro" id="IPR029002">
    <property type="entry name" value="PLPC/GPLD1"/>
</dbReference>
<sequence length="321" mass="37228">MKIRLVIVFTLLLLPPQVFSWGFFGHQRINRLAVFTLPPEMIGFYKKHLTYLTENAVNPDKRRYIIAQEGPRHFIDLDVYGDSAAVKLPRTWQAAMAKYSEDSLLKHGIVPWHINRVKNQLTEAFKQHDQLNILRLSADLGHYVADACVPLHTTHNYNGQFTNQRGIHGLWESRLPELLADQYDYFVGSAQYIDRPQQLAWQIVQRSNAALDSVFRFEKEVSESFSADRKYAFEERGGTTVKVYAAAFSKAYHQKLNGQVERQMRLAIRMVGSYWYTSWVDAGQPDLRNLQPLTETQKQLLLEEKQKLQPSFSPERAHEAF</sequence>
<accession>A0A7L7LBJ9</accession>
<organism evidence="2 3">
    <name type="scientific">Adhaeribacter radiodurans</name>
    <dbReference type="NCBI Taxonomy" id="2745197"/>
    <lineage>
        <taxon>Bacteria</taxon>
        <taxon>Pseudomonadati</taxon>
        <taxon>Bacteroidota</taxon>
        <taxon>Cytophagia</taxon>
        <taxon>Cytophagales</taxon>
        <taxon>Hymenobacteraceae</taxon>
        <taxon>Adhaeribacter</taxon>
    </lineage>
</organism>